<evidence type="ECO:0000313" key="9">
    <source>
        <dbReference type="Proteomes" id="UP000178082"/>
    </source>
</evidence>
<feature type="domain" description="Cytochrome C biogenesis protein transmembrane" evidence="7">
    <location>
        <begin position="8"/>
        <end position="217"/>
    </location>
</feature>
<keyword evidence="4 6" id="KW-1133">Transmembrane helix</keyword>
<feature type="transmembrane region" description="Helical" evidence="6">
    <location>
        <begin position="12"/>
        <end position="34"/>
    </location>
</feature>
<feature type="transmembrane region" description="Helical" evidence="6">
    <location>
        <begin position="209"/>
        <end position="234"/>
    </location>
</feature>
<feature type="transmembrane region" description="Helical" evidence="6">
    <location>
        <begin position="165"/>
        <end position="188"/>
    </location>
</feature>
<comment type="caution">
    <text evidence="8">The sequence shown here is derived from an EMBL/GenBank/DDBJ whole genome shotgun (WGS) entry which is preliminary data.</text>
</comment>
<name>A0A1F7SF83_9BACT</name>
<sequence length="240" mass="26372">MDNNIEFVSAFAAGIFSFISPCVLPLIPAYISFISGISMEEFKEGVEGKKNLNKVTLNSIFFIAGFSIVFVVLGASATIAGKFLLSKLSLFTQLAGIIIIIFGLHTMGIFRIRFLDIEKRINVRKKTYGIAGSFFVGFAFAFGWTPCIGPILGAILALASTRDTVLQGILLLSVYSLGLGIPFLITAIAMNTFLKLFKSIKKHFRKIEIISGLLLVIIGLLIFSNNLQILAYYIPWKINI</sequence>
<dbReference type="AlphaFoldDB" id="A0A1F7SF83"/>
<dbReference type="PANTHER" id="PTHR31272:SF4">
    <property type="entry name" value="CYTOCHROME C-TYPE BIOGENESIS PROTEIN HI_1454-RELATED"/>
    <property type="match status" value="1"/>
</dbReference>
<dbReference type="Pfam" id="PF02683">
    <property type="entry name" value="DsbD_TM"/>
    <property type="match status" value="1"/>
</dbReference>
<evidence type="ECO:0000256" key="3">
    <source>
        <dbReference type="ARBA" id="ARBA00022692"/>
    </source>
</evidence>
<reference evidence="8 9" key="1">
    <citation type="journal article" date="2016" name="Nat. Commun.">
        <title>Thousands of microbial genomes shed light on interconnected biogeochemical processes in an aquifer system.</title>
        <authorList>
            <person name="Anantharaman K."/>
            <person name="Brown C.T."/>
            <person name="Hug L.A."/>
            <person name="Sharon I."/>
            <person name="Castelle C.J."/>
            <person name="Probst A.J."/>
            <person name="Thomas B.C."/>
            <person name="Singh A."/>
            <person name="Wilkins M.J."/>
            <person name="Karaoz U."/>
            <person name="Brodie E.L."/>
            <person name="Williams K.H."/>
            <person name="Hubbard S.S."/>
            <person name="Banfield J.F."/>
        </authorList>
    </citation>
    <scope>NUCLEOTIDE SEQUENCE [LARGE SCALE GENOMIC DNA]</scope>
</reference>
<protein>
    <submittedName>
        <fullName evidence="8">Cytochrome C biogenesis protein</fullName>
    </submittedName>
</protein>
<evidence type="ECO:0000256" key="6">
    <source>
        <dbReference type="SAM" id="Phobius"/>
    </source>
</evidence>
<feature type="transmembrane region" description="Helical" evidence="6">
    <location>
        <begin position="55"/>
        <end position="79"/>
    </location>
</feature>
<evidence type="ECO:0000256" key="4">
    <source>
        <dbReference type="ARBA" id="ARBA00022989"/>
    </source>
</evidence>
<dbReference type="EMBL" id="MGDI01000031">
    <property type="protein sequence ID" value="OGL52440.1"/>
    <property type="molecule type" value="Genomic_DNA"/>
</dbReference>
<dbReference type="GO" id="GO:0016020">
    <property type="term" value="C:membrane"/>
    <property type="evidence" value="ECO:0007669"/>
    <property type="project" value="UniProtKB-SubCell"/>
</dbReference>
<feature type="transmembrane region" description="Helical" evidence="6">
    <location>
        <begin position="131"/>
        <end position="159"/>
    </location>
</feature>
<dbReference type="InterPro" id="IPR051790">
    <property type="entry name" value="Cytochrome_c-biogenesis_DsbD"/>
</dbReference>
<dbReference type="Proteomes" id="UP000178082">
    <property type="component" value="Unassembled WGS sequence"/>
</dbReference>
<evidence type="ECO:0000256" key="5">
    <source>
        <dbReference type="ARBA" id="ARBA00023136"/>
    </source>
</evidence>
<dbReference type="GO" id="GO:0017004">
    <property type="term" value="P:cytochrome complex assembly"/>
    <property type="evidence" value="ECO:0007669"/>
    <property type="project" value="InterPro"/>
</dbReference>
<keyword evidence="5 6" id="KW-0472">Membrane</keyword>
<gene>
    <name evidence="8" type="ORF">A3G31_10620</name>
</gene>
<dbReference type="PANTHER" id="PTHR31272">
    <property type="entry name" value="CYTOCHROME C-TYPE BIOGENESIS PROTEIN HI_1454-RELATED"/>
    <property type="match status" value="1"/>
</dbReference>
<evidence type="ECO:0000256" key="2">
    <source>
        <dbReference type="ARBA" id="ARBA00006143"/>
    </source>
</evidence>
<evidence type="ECO:0000259" key="7">
    <source>
        <dbReference type="Pfam" id="PF02683"/>
    </source>
</evidence>
<evidence type="ECO:0000256" key="1">
    <source>
        <dbReference type="ARBA" id="ARBA00004141"/>
    </source>
</evidence>
<accession>A0A1F7SF83</accession>
<feature type="transmembrane region" description="Helical" evidence="6">
    <location>
        <begin position="91"/>
        <end position="110"/>
    </location>
</feature>
<dbReference type="STRING" id="1817883.A3G31_10620"/>
<keyword evidence="3 6" id="KW-0812">Transmembrane</keyword>
<proteinExistence type="inferred from homology"/>
<organism evidence="8 9">
    <name type="scientific">Candidatus Schekmanbacteria bacterium RIFCSPLOWO2_12_FULL_38_15</name>
    <dbReference type="NCBI Taxonomy" id="1817883"/>
    <lineage>
        <taxon>Bacteria</taxon>
        <taxon>Candidatus Schekmaniibacteriota</taxon>
    </lineage>
</organism>
<dbReference type="InterPro" id="IPR003834">
    <property type="entry name" value="Cyt_c_assmbl_TM_dom"/>
</dbReference>
<comment type="similarity">
    <text evidence="2">Belongs to the DsbD family.</text>
</comment>
<evidence type="ECO:0000313" key="8">
    <source>
        <dbReference type="EMBL" id="OGL52440.1"/>
    </source>
</evidence>
<comment type="subcellular location">
    <subcellularLocation>
        <location evidence="1">Membrane</location>
        <topology evidence="1">Multi-pass membrane protein</topology>
    </subcellularLocation>
</comment>